<evidence type="ECO:0000256" key="1">
    <source>
        <dbReference type="SAM" id="MobiDB-lite"/>
    </source>
</evidence>
<name>A0A7W4VWA2_9ACTN</name>
<organism evidence="2 3">
    <name type="scientific">Nocardioides soli</name>
    <dbReference type="NCBI Taxonomy" id="1036020"/>
    <lineage>
        <taxon>Bacteria</taxon>
        <taxon>Bacillati</taxon>
        <taxon>Actinomycetota</taxon>
        <taxon>Actinomycetes</taxon>
        <taxon>Propionibacteriales</taxon>
        <taxon>Nocardioidaceae</taxon>
        <taxon>Nocardioides</taxon>
    </lineage>
</organism>
<gene>
    <name evidence="2" type="ORF">FHU40_002325</name>
</gene>
<dbReference type="RefSeq" id="WP_183592467.1">
    <property type="nucleotide sequence ID" value="NZ_JACHWR010000002.1"/>
</dbReference>
<evidence type="ECO:0000313" key="2">
    <source>
        <dbReference type="EMBL" id="MBB3042507.1"/>
    </source>
</evidence>
<reference evidence="2 3" key="1">
    <citation type="submission" date="2020-08" db="EMBL/GenBank/DDBJ databases">
        <title>Sequencing the genomes of 1000 actinobacteria strains.</title>
        <authorList>
            <person name="Klenk H.-P."/>
        </authorList>
    </citation>
    <scope>NUCLEOTIDE SEQUENCE [LARGE SCALE GENOMIC DNA]</scope>
    <source>
        <strain evidence="2 3">DSM 105498</strain>
    </source>
</reference>
<protein>
    <recommendedName>
        <fullName evidence="4">Alpha/beta hydrolase</fullName>
    </recommendedName>
</protein>
<feature type="region of interest" description="Disordered" evidence="1">
    <location>
        <begin position="218"/>
        <end position="239"/>
    </location>
</feature>
<dbReference type="Proteomes" id="UP000589626">
    <property type="component" value="Unassembled WGS sequence"/>
</dbReference>
<keyword evidence="3" id="KW-1185">Reference proteome</keyword>
<accession>A0A7W4VWA2</accession>
<dbReference type="InterPro" id="IPR029058">
    <property type="entry name" value="AB_hydrolase_fold"/>
</dbReference>
<dbReference type="Gene3D" id="3.40.50.1820">
    <property type="entry name" value="alpha/beta hydrolase"/>
    <property type="match status" value="1"/>
</dbReference>
<dbReference type="SUPFAM" id="SSF53474">
    <property type="entry name" value="alpha/beta-Hydrolases"/>
    <property type="match status" value="1"/>
</dbReference>
<proteinExistence type="predicted"/>
<sequence>MTQQTLDDGPDRYEPLMRLADLFDAAGSEMRTRAGLGERVLRDPEVADSAELAPATWARFDDETRAATTGRHGLLARSVELDADALAVRATVRTYRWADDLQATAQRTLGSVAARAAGYLAPDVALGGDVVSAGLIETDALDREGVAGFLDELAGRHPELLEHAVTVGGLVDGLRMRSLLATPVLAGDRGPAASRGGMAALGEGPFAVDLGAALRDVATDPGERGDDAPPEHASDGPPSGLEDLMIRLFAVTRSVAVQRVAPGAYVAFLPGPHGRSGRPLRLVGGDHLPYADRVTRTLEGAIRRHDDHARVLLVGHAQGGPTALDIAAMAESPLFDVDRVVTAGAPSALVPRVPRTTRMLSLEDRSDPVALLGSLVNAASDNRLTVVFDGAGAESTAERYIAGARLADASDHPDLVRAIDDLRGLGYLS</sequence>
<dbReference type="AlphaFoldDB" id="A0A7W4VWA2"/>
<comment type="caution">
    <text evidence="2">The sequence shown here is derived from an EMBL/GenBank/DDBJ whole genome shotgun (WGS) entry which is preliminary data.</text>
</comment>
<evidence type="ECO:0000313" key="3">
    <source>
        <dbReference type="Proteomes" id="UP000589626"/>
    </source>
</evidence>
<feature type="compositionally biased region" description="Basic and acidic residues" evidence="1">
    <location>
        <begin position="218"/>
        <end position="234"/>
    </location>
</feature>
<dbReference type="EMBL" id="JACHWR010000002">
    <property type="protein sequence ID" value="MBB3042507.1"/>
    <property type="molecule type" value="Genomic_DNA"/>
</dbReference>
<evidence type="ECO:0008006" key="4">
    <source>
        <dbReference type="Google" id="ProtNLM"/>
    </source>
</evidence>